<comment type="caution">
    <text evidence="2">The sequence shown here is derived from an EMBL/GenBank/DDBJ whole genome shotgun (WGS) entry which is preliminary data.</text>
</comment>
<feature type="domain" description="Helicase ATP-binding" evidence="1">
    <location>
        <begin position="60"/>
        <end position="217"/>
    </location>
</feature>
<organism evidence="2">
    <name type="scientific">marine sediment metagenome</name>
    <dbReference type="NCBI Taxonomy" id="412755"/>
    <lineage>
        <taxon>unclassified sequences</taxon>
        <taxon>metagenomes</taxon>
        <taxon>ecological metagenomes</taxon>
    </lineage>
</organism>
<dbReference type="Gene3D" id="3.40.50.10810">
    <property type="entry name" value="Tandem AAA-ATPase domain"/>
    <property type="match status" value="1"/>
</dbReference>
<dbReference type="InterPro" id="IPR038718">
    <property type="entry name" value="SNF2-like_sf"/>
</dbReference>
<feature type="non-terminal residue" evidence="2">
    <location>
        <position position="233"/>
    </location>
</feature>
<dbReference type="InterPro" id="IPR027417">
    <property type="entry name" value="P-loop_NTPase"/>
</dbReference>
<protein>
    <recommendedName>
        <fullName evidence="1">Helicase ATP-binding domain-containing protein</fullName>
    </recommendedName>
</protein>
<proteinExistence type="predicted"/>
<evidence type="ECO:0000259" key="1">
    <source>
        <dbReference type="PROSITE" id="PS51192"/>
    </source>
</evidence>
<dbReference type="InterPro" id="IPR014001">
    <property type="entry name" value="Helicase_ATP-bd"/>
</dbReference>
<evidence type="ECO:0000313" key="2">
    <source>
        <dbReference type="EMBL" id="KKN27042.1"/>
    </source>
</evidence>
<dbReference type="AlphaFoldDB" id="A0A0F9PQY6"/>
<dbReference type="PANTHER" id="PTHR45629:SF7">
    <property type="entry name" value="DNA EXCISION REPAIR PROTEIN ERCC-6-RELATED"/>
    <property type="match status" value="1"/>
</dbReference>
<dbReference type="PROSITE" id="PS51192">
    <property type="entry name" value="HELICASE_ATP_BIND_1"/>
    <property type="match status" value="1"/>
</dbReference>
<dbReference type="EMBL" id="LAZR01002673">
    <property type="protein sequence ID" value="KKN27042.1"/>
    <property type="molecule type" value="Genomic_DNA"/>
</dbReference>
<dbReference type="SUPFAM" id="SSF52540">
    <property type="entry name" value="P-loop containing nucleoside triphosphate hydrolases"/>
    <property type="match status" value="1"/>
</dbReference>
<dbReference type="InterPro" id="IPR050496">
    <property type="entry name" value="SNF2_RAD54_helicase_repair"/>
</dbReference>
<accession>A0A0F9PQY6</accession>
<dbReference type="Pfam" id="PF00176">
    <property type="entry name" value="SNF2-rel_dom"/>
    <property type="match status" value="1"/>
</dbReference>
<dbReference type="PANTHER" id="PTHR45629">
    <property type="entry name" value="SNF2/RAD54 FAMILY MEMBER"/>
    <property type="match status" value="1"/>
</dbReference>
<dbReference type="InterPro" id="IPR000330">
    <property type="entry name" value="SNF2_N"/>
</dbReference>
<dbReference type="GO" id="GO:0005524">
    <property type="term" value="F:ATP binding"/>
    <property type="evidence" value="ECO:0007669"/>
    <property type="project" value="InterPro"/>
</dbReference>
<reference evidence="2" key="1">
    <citation type="journal article" date="2015" name="Nature">
        <title>Complex archaea that bridge the gap between prokaryotes and eukaryotes.</title>
        <authorList>
            <person name="Spang A."/>
            <person name="Saw J.H."/>
            <person name="Jorgensen S.L."/>
            <person name="Zaremba-Niedzwiedzka K."/>
            <person name="Martijn J."/>
            <person name="Lind A.E."/>
            <person name="van Eijk R."/>
            <person name="Schleper C."/>
            <person name="Guy L."/>
            <person name="Ettema T.J."/>
        </authorList>
    </citation>
    <scope>NUCLEOTIDE SEQUENCE</scope>
</reference>
<dbReference type="SMART" id="SM00487">
    <property type="entry name" value="DEXDc"/>
    <property type="match status" value="1"/>
</dbReference>
<sequence length="233" mass="27184">MDIIRLFLLEDVKVAKTKETEQTKKLLNELQTFETDKFFDISLLKASLWPYQEIGIKWLWFLYVNNLSGLLCDDMGLGKTHQSMALIAALHKEKSFKYLVVCPTSVIYHWEELLKKFLPSIKVYVYHGIYRKIEKFTKDYDLLLTSYGIIRSEKDKLKKLKFELAIFDEIQIAKNINSLTHKALSNIKATMRLGLTGTPIENYLIELKSIFDVVLPTYLPSVSVFKEFFINPI</sequence>
<gene>
    <name evidence="2" type="ORF">LCGC14_0868720</name>
</gene>
<name>A0A0F9PQY6_9ZZZZ</name>